<keyword evidence="1" id="KW-0812">Transmembrane</keyword>
<keyword evidence="1" id="KW-0472">Membrane</keyword>
<sequence>MKKGKNKTIYVLAFIIFFLILPEIVVRTLTPEQLVRLSDFTSLGGMFSHLLSLMLFLGITSILLGIAAICLAKKIYRYFVRFKK</sequence>
<reference evidence="2 3" key="1">
    <citation type="journal article" date="2016" name="Front. Microbiol.">
        <title>Genomic Resource of Rice Seed Associated Bacteria.</title>
        <authorList>
            <person name="Midha S."/>
            <person name="Bansal K."/>
            <person name="Sharma S."/>
            <person name="Kumar N."/>
            <person name="Patil P.P."/>
            <person name="Chaudhry V."/>
            <person name="Patil P.B."/>
        </authorList>
    </citation>
    <scope>NUCLEOTIDE SEQUENCE [LARGE SCALE GENOMIC DNA]</scope>
    <source>
        <strain evidence="2 3">RSA13</strain>
    </source>
</reference>
<proteinExistence type="predicted"/>
<protein>
    <submittedName>
        <fullName evidence="2">Membrane protein</fullName>
    </submittedName>
</protein>
<feature type="transmembrane region" description="Helical" evidence="1">
    <location>
        <begin position="50"/>
        <end position="72"/>
    </location>
</feature>
<evidence type="ECO:0000313" key="3">
    <source>
        <dbReference type="Proteomes" id="UP000072520"/>
    </source>
</evidence>
<keyword evidence="1" id="KW-1133">Transmembrane helix</keyword>
<accession>A0AB34VJC8</accession>
<dbReference type="Proteomes" id="UP000072520">
    <property type="component" value="Unassembled WGS sequence"/>
</dbReference>
<dbReference type="AlphaFoldDB" id="A0AB34VJC8"/>
<feature type="transmembrane region" description="Helical" evidence="1">
    <location>
        <begin position="9"/>
        <end position="30"/>
    </location>
</feature>
<dbReference type="EMBL" id="LDSI01000004">
    <property type="protein sequence ID" value="KTT00226.1"/>
    <property type="molecule type" value="Genomic_DNA"/>
</dbReference>
<organism evidence="2 3">
    <name type="scientific">Pantoea stewartii</name>
    <dbReference type="NCBI Taxonomy" id="66269"/>
    <lineage>
        <taxon>Bacteria</taxon>
        <taxon>Pseudomonadati</taxon>
        <taxon>Pseudomonadota</taxon>
        <taxon>Gammaproteobacteria</taxon>
        <taxon>Enterobacterales</taxon>
        <taxon>Erwiniaceae</taxon>
        <taxon>Pantoea</taxon>
    </lineage>
</organism>
<comment type="caution">
    <text evidence="2">The sequence shown here is derived from an EMBL/GenBank/DDBJ whole genome shotgun (WGS) entry which is preliminary data.</text>
</comment>
<name>A0AB34VJC8_9GAMM</name>
<evidence type="ECO:0000313" key="2">
    <source>
        <dbReference type="EMBL" id="KTT00226.1"/>
    </source>
</evidence>
<gene>
    <name evidence="2" type="ORF">RSA13_03985</name>
</gene>
<evidence type="ECO:0000256" key="1">
    <source>
        <dbReference type="SAM" id="Phobius"/>
    </source>
</evidence>